<organism evidence="2 3">
    <name type="scientific">Ameca splendens</name>
    <dbReference type="NCBI Taxonomy" id="208324"/>
    <lineage>
        <taxon>Eukaryota</taxon>
        <taxon>Metazoa</taxon>
        <taxon>Chordata</taxon>
        <taxon>Craniata</taxon>
        <taxon>Vertebrata</taxon>
        <taxon>Euteleostomi</taxon>
        <taxon>Actinopterygii</taxon>
        <taxon>Neopterygii</taxon>
        <taxon>Teleostei</taxon>
        <taxon>Neoteleostei</taxon>
        <taxon>Acanthomorphata</taxon>
        <taxon>Ovalentaria</taxon>
        <taxon>Atherinomorphae</taxon>
        <taxon>Cyprinodontiformes</taxon>
        <taxon>Goodeidae</taxon>
        <taxon>Ameca</taxon>
    </lineage>
</organism>
<sequence length="113" mass="12648">MLTRSDESRLHADSEPCEDQQATQGREEGTKASNVLTTSILKAEKQRKKVTVTMTKYWAITYCAVTENPNKGLTSDTICTIKAMPKKGTAVVSSQKTNKQDWMEKDTTEETED</sequence>
<comment type="caution">
    <text evidence="2">The sequence shown here is derived from an EMBL/GenBank/DDBJ whole genome shotgun (WGS) entry which is preliminary data.</text>
</comment>
<protein>
    <submittedName>
        <fullName evidence="2">Uncharacterized protein</fullName>
    </submittedName>
</protein>
<feature type="compositionally biased region" description="Basic and acidic residues" evidence="1">
    <location>
        <begin position="98"/>
        <end position="113"/>
    </location>
</feature>
<reference evidence="2 3" key="1">
    <citation type="submission" date="2021-06" db="EMBL/GenBank/DDBJ databases">
        <authorList>
            <person name="Palmer J.M."/>
        </authorList>
    </citation>
    <scope>NUCLEOTIDE SEQUENCE [LARGE SCALE GENOMIC DNA]</scope>
    <source>
        <strain evidence="2 3">AS_MEX2019</strain>
        <tissue evidence="2">Muscle</tissue>
    </source>
</reference>
<name>A0ABV0ZTZ5_9TELE</name>
<evidence type="ECO:0000256" key="1">
    <source>
        <dbReference type="SAM" id="MobiDB-lite"/>
    </source>
</evidence>
<feature type="region of interest" description="Disordered" evidence="1">
    <location>
        <begin position="89"/>
        <end position="113"/>
    </location>
</feature>
<evidence type="ECO:0000313" key="2">
    <source>
        <dbReference type="EMBL" id="MEQ2309390.1"/>
    </source>
</evidence>
<dbReference type="EMBL" id="JAHRIP010072685">
    <property type="protein sequence ID" value="MEQ2309390.1"/>
    <property type="molecule type" value="Genomic_DNA"/>
</dbReference>
<accession>A0ABV0ZTZ5</accession>
<dbReference type="Proteomes" id="UP001469553">
    <property type="component" value="Unassembled WGS sequence"/>
</dbReference>
<proteinExistence type="predicted"/>
<gene>
    <name evidence="2" type="ORF">AMECASPLE_038153</name>
</gene>
<feature type="region of interest" description="Disordered" evidence="1">
    <location>
        <begin position="1"/>
        <end position="33"/>
    </location>
</feature>
<keyword evidence="3" id="KW-1185">Reference proteome</keyword>
<feature type="compositionally biased region" description="Basic and acidic residues" evidence="1">
    <location>
        <begin position="1"/>
        <end position="14"/>
    </location>
</feature>
<evidence type="ECO:0000313" key="3">
    <source>
        <dbReference type="Proteomes" id="UP001469553"/>
    </source>
</evidence>